<organism evidence="1 2">
    <name type="scientific">Pararhizobium capsulatum DSM 1112</name>
    <dbReference type="NCBI Taxonomy" id="1121113"/>
    <lineage>
        <taxon>Bacteria</taxon>
        <taxon>Pseudomonadati</taxon>
        <taxon>Pseudomonadota</taxon>
        <taxon>Alphaproteobacteria</taxon>
        <taxon>Hyphomicrobiales</taxon>
        <taxon>Rhizobiaceae</taxon>
        <taxon>Rhizobium/Agrobacterium group</taxon>
        <taxon>Pararhizobium</taxon>
    </lineage>
</organism>
<dbReference type="EMBL" id="JAUSVF010000001">
    <property type="protein sequence ID" value="MDQ0321557.1"/>
    <property type="molecule type" value="Genomic_DNA"/>
</dbReference>
<protein>
    <submittedName>
        <fullName evidence="1">Uncharacterized protein</fullName>
    </submittedName>
</protein>
<reference evidence="1 2" key="1">
    <citation type="submission" date="2023-07" db="EMBL/GenBank/DDBJ databases">
        <title>Genomic Encyclopedia of Type Strains, Phase IV (KMG-IV): sequencing the most valuable type-strain genomes for metagenomic binning, comparative biology and taxonomic classification.</title>
        <authorList>
            <person name="Goeker M."/>
        </authorList>
    </citation>
    <scope>NUCLEOTIDE SEQUENCE [LARGE SCALE GENOMIC DNA]</scope>
    <source>
        <strain evidence="1 2">DSM 1112</strain>
    </source>
</reference>
<proteinExistence type="predicted"/>
<comment type="caution">
    <text evidence="1">The sequence shown here is derived from an EMBL/GenBank/DDBJ whole genome shotgun (WGS) entry which is preliminary data.</text>
</comment>
<accession>A0ABU0BUA8</accession>
<dbReference type="Proteomes" id="UP001230207">
    <property type="component" value="Unassembled WGS sequence"/>
</dbReference>
<name>A0ABU0BUA8_9HYPH</name>
<gene>
    <name evidence="1" type="ORF">QO002_003695</name>
</gene>
<keyword evidence="2" id="KW-1185">Reference proteome</keyword>
<evidence type="ECO:0000313" key="1">
    <source>
        <dbReference type="EMBL" id="MDQ0321557.1"/>
    </source>
</evidence>
<evidence type="ECO:0000313" key="2">
    <source>
        <dbReference type="Proteomes" id="UP001230207"/>
    </source>
</evidence>
<sequence length="40" mass="4335">MAWTIPIANSNASTSMGADNFYIARPIVFGGLYGLRRTSN</sequence>